<reference evidence="1" key="1">
    <citation type="submission" date="2021-08" db="EMBL/GenBank/DDBJ databases">
        <title>The first chromosome-level gecko genome reveals the dynamic sex chromosomes of Neotropical dwarf geckos (Sphaerodactylidae: Sphaerodactylus).</title>
        <authorList>
            <person name="Pinto B.J."/>
            <person name="Keating S.E."/>
            <person name="Gamble T."/>
        </authorList>
    </citation>
    <scope>NUCLEOTIDE SEQUENCE</scope>
    <source>
        <strain evidence="1">TG3544</strain>
    </source>
</reference>
<evidence type="ECO:0000313" key="2">
    <source>
        <dbReference type="Proteomes" id="UP000827872"/>
    </source>
</evidence>
<sequence length="67" mass="7610">MGASMSSSSSKRPVFDEKEDDLSHQTLLEVQVFKGEDVVLSGNKKGCYKSLVPYSSYLSNDFHYKWK</sequence>
<evidence type="ECO:0000313" key="1">
    <source>
        <dbReference type="EMBL" id="KAH8001755.1"/>
    </source>
</evidence>
<dbReference type="EMBL" id="CM037621">
    <property type="protein sequence ID" value="KAH8001755.1"/>
    <property type="molecule type" value="Genomic_DNA"/>
</dbReference>
<keyword evidence="2" id="KW-1185">Reference proteome</keyword>
<gene>
    <name evidence="1" type="ORF">K3G42_015269</name>
</gene>
<protein>
    <submittedName>
        <fullName evidence="1">Uncharacterized protein</fullName>
    </submittedName>
</protein>
<name>A0ACB8F9S0_9SAUR</name>
<proteinExistence type="predicted"/>
<organism evidence="1 2">
    <name type="scientific">Sphaerodactylus townsendi</name>
    <dbReference type="NCBI Taxonomy" id="933632"/>
    <lineage>
        <taxon>Eukaryota</taxon>
        <taxon>Metazoa</taxon>
        <taxon>Chordata</taxon>
        <taxon>Craniata</taxon>
        <taxon>Vertebrata</taxon>
        <taxon>Euteleostomi</taxon>
        <taxon>Lepidosauria</taxon>
        <taxon>Squamata</taxon>
        <taxon>Bifurcata</taxon>
        <taxon>Gekkota</taxon>
        <taxon>Sphaerodactylidae</taxon>
        <taxon>Sphaerodactylus</taxon>
    </lineage>
</organism>
<dbReference type="Proteomes" id="UP000827872">
    <property type="component" value="Linkage Group LG08"/>
</dbReference>
<accession>A0ACB8F9S0</accession>
<comment type="caution">
    <text evidence="1">The sequence shown here is derived from an EMBL/GenBank/DDBJ whole genome shotgun (WGS) entry which is preliminary data.</text>
</comment>